<evidence type="ECO:0000313" key="1">
    <source>
        <dbReference type="EMBL" id="KAG5571396.1"/>
    </source>
</evidence>
<reference evidence="1 2" key="1">
    <citation type="submission" date="2020-09" db="EMBL/GenBank/DDBJ databases">
        <title>De no assembly of potato wild relative species, Solanum commersonii.</title>
        <authorList>
            <person name="Cho K."/>
        </authorList>
    </citation>
    <scope>NUCLEOTIDE SEQUENCE [LARGE SCALE GENOMIC DNA]</scope>
    <source>
        <strain evidence="1">LZ3.2</strain>
        <tissue evidence="1">Leaf</tissue>
    </source>
</reference>
<evidence type="ECO:0000313" key="2">
    <source>
        <dbReference type="Proteomes" id="UP000824120"/>
    </source>
</evidence>
<comment type="caution">
    <text evidence="1">The sequence shown here is derived from an EMBL/GenBank/DDBJ whole genome shotgun (WGS) entry which is preliminary data.</text>
</comment>
<accession>A0A9J5W847</accession>
<gene>
    <name evidence="1" type="ORF">H5410_061162</name>
</gene>
<name>A0A9J5W847_SOLCO</name>
<feature type="non-terminal residue" evidence="1">
    <location>
        <position position="63"/>
    </location>
</feature>
<organism evidence="1 2">
    <name type="scientific">Solanum commersonii</name>
    <name type="common">Commerson's wild potato</name>
    <name type="synonym">Commerson's nightshade</name>
    <dbReference type="NCBI Taxonomy" id="4109"/>
    <lineage>
        <taxon>Eukaryota</taxon>
        <taxon>Viridiplantae</taxon>
        <taxon>Streptophyta</taxon>
        <taxon>Embryophyta</taxon>
        <taxon>Tracheophyta</taxon>
        <taxon>Spermatophyta</taxon>
        <taxon>Magnoliopsida</taxon>
        <taxon>eudicotyledons</taxon>
        <taxon>Gunneridae</taxon>
        <taxon>Pentapetalae</taxon>
        <taxon>asterids</taxon>
        <taxon>lamiids</taxon>
        <taxon>Solanales</taxon>
        <taxon>Solanaceae</taxon>
        <taxon>Solanoideae</taxon>
        <taxon>Solaneae</taxon>
        <taxon>Solanum</taxon>
    </lineage>
</organism>
<dbReference type="OrthoDB" id="1434265at2759"/>
<sequence>AICEMNSQNRKKQKWRHRMGPINFARVRVALLKTTAKNHQSLKCLLQLVPREERKSRVIPKLH</sequence>
<protein>
    <submittedName>
        <fullName evidence="1">Uncharacterized protein</fullName>
    </submittedName>
</protein>
<dbReference type="EMBL" id="JACXVP010000012">
    <property type="protein sequence ID" value="KAG5571396.1"/>
    <property type="molecule type" value="Genomic_DNA"/>
</dbReference>
<dbReference type="AlphaFoldDB" id="A0A9J5W847"/>
<keyword evidence="2" id="KW-1185">Reference proteome</keyword>
<proteinExistence type="predicted"/>
<dbReference type="Proteomes" id="UP000824120">
    <property type="component" value="Chromosome 12"/>
</dbReference>